<dbReference type="PANTHER" id="PTHR42917">
    <property type="entry name" value="2,4-DIENOYL-COA REDUCTASE"/>
    <property type="match status" value="1"/>
</dbReference>
<dbReference type="SUPFAM" id="SSF51971">
    <property type="entry name" value="Nucleotide-binding domain"/>
    <property type="match status" value="1"/>
</dbReference>
<evidence type="ECO:0000313" key="13">
    <source>
        <dbReference type="Proteomes" id="UP000287447"/>
    </source>
</evidence>
<evidence type="ECO:0000256" key="2">
    <source>
        <dbReference type="ARBA" id="ARBA00001966"/>
    </source>
</evidence>
<feature type="domain" description="FAD/NAD(P)-binding" evidence="11">
    <location>
        <begin position="382"/>
        <end position="622"/>
    </location>
</feature>
<dbReference type="InterPro" id="IPR001155">
    <property type="entry name" value="OxRdtase_FMN_N"/>
</dbReference>
<dbReference type="PANTHER" id="PTHR42917:SF2">
    <property type="entry name" value="2,4-DIENOYL-COA REDUCTASE [(2E)-ENOYL-COA-PRODUCING]"/>
    <property type="match status" value="1"/>
</dbReference>
<comment type="similarity">
    <text evidence="3">In the N-terminal section; belongs to the NADH:flavin oxidoreductase/NADH oxidase family.</text>
</comment>
<gene>
    <name evidence="12" type="ORF">EOI86_11065</name>
</gene>
<sequence>MRDPRYDVLFEPIQLGPVTAKNRFYQVPHCSGMGWLRPKMLAAMRGTKAEGGWGVVCTEYCSIHPNSDDGAYPYARLWDDDDIRDNALMTDAVHEHGALAGAELWIGGNSVANLSTRLPPMGLTSLPNTADDNYHPVQSRRVDKKDIRNILTWQADAAKRAVQAGFDIVYVYATHGYLLAEFLNPITNQRTDEYGGSLENRVRIVRELLDVTRDAVGDKAALACRFSVDLASNEGYDAFGLLADIPDLWDVTVPDYGIEMGASRFVKEAELQDSVAKAKSLTTKPVVAVGRFTSPDTMARVVRDGTQDMIGAARPSIADPFLPKKIEEGRIEDIRECIGCNVCYAHDTLGVPIRCTQNPTMGEEHRKGWHPEALSRTTKSEKVLIVGAGPAGLEAAQILGKRGYEVMLAEATRDLGGRVTRESRLPGLSEWARVRDWRIGQIEKLTNVEVFRESRLGVDDILAVGADHVFVATGADWTVDGLGRRRDTAIGVGNGAKILSADHILAGDETPSGHVVLFDDDHYYMGSVLALALRSRGNTVTLVTPAGRAGAWGKYSNEEYTVTRKLIESDVRIVTNRSLERVDAGSATISCIFTGRETTIEADWVLPLTRREPDDTLFHSLRKVCDDGRDGAPKSLKRIGDCEAPGMIASAVYSGYKAAVELD</sequence>
<dbReference type="AlphaFoldDB" id="A0A3S2Y1Y2"/>
<dbReference type="InterPro" id="IPR036188">
    <property type="entry name" value="FAD/NAD-bd_sf"/>
</dbReference>
<keyword evidence="9" id="KW-0411">Iron-sulfur</keyword>
<dbReference type="GO" id="GO:0051536">
    <property type="term" value="F:iron-sulfur cluster binding"/>
    <property type="evidence" value="ECO:0007669"/>
    <property type="project" value="UniProtKB-KW"/>
</dbReference>
<evidence type="ECO:0000256" key="9">
    <source>
        <dbReference type="ARBA" id="ARBA00023014"/>
    </source>
</evidence>
<evidence type="ECO:0000256" key="6">
    <source>
        <dbReference type="ARBA" id="ARBA00022723"/>
    </source>
</evidence>
<dbReference type="Proteomes" id="UP000287447">
    <property type="component" value="Unassembled WGS sequence"/>
</dbReference>
<evidence type="ECO:0000256" key="5">
    <source>
        <dbReference type="ARBA" id="ARBA00022643"/>
    </source>
</evidence>
<dbReference type="GO" id="GO:0010181">
    <property type="term" value="F:FMN binding"/>
    <property type="evidence" value="ECO:0007669"/>
    <property type="project" value="InterPro"/>
</dbReference>
<keyword evidence="8" id="KW-0408">Iron</keyword>
<evidence type="ECO:0000256" key="1">
    <source>
        <dbReference type="ARBA" id="ARBA00001917"/>
    </source>
</evidence>
<dbReference type="EMBL" id="SADE01000002">
    <property type="protein sequence ID" value="RVU35801.1"/>
    <property type="molecule type" value="Genomic_DNA"/>
</dbReference>
<feature type="domain" description="NADH:flavin oxidoreductase/NADH oxidase N-terminal" evidence="10">
    <location>
        <begin position="9"/>
        <end position="331"/>
    </location>
</feature>
<keyword evidence="7" id="KW-0560">Oxidoreductase</keyword>
<evidence type="ECO:0000256" key="3">
    <source>
        <dbReference type="ARBA" id="ARBA00011048"/>
    </source>
</evidence>
<evidence type="ECO:0000259" key="10">
    <source>
        <dbReference type="Pfam" id="PF00724"/>
    </source>
</evidence>
<accession>A0A3S2Y1Y2</accession>
<keyword evidence="13" id="KW-1185">Reference proteome</keyword>
<keyword evidence="4" id="KW-0285">Flavoprotein</keyword>
<dbReference type="GO" id="GO:0046872">
    <property type="term" value="F:metal ion binding"/>
    <property type="evidence" value="ECO:0007669"/>
    <property type="project" value="UniProtKB-KW"/>
</dbReference>
<evidence type="ECO:0000256" key="7">
    <source>
        <dbReference type="ARBA" id="ARBA00023002"/>
    </source>
</evidence>
<evidence type="ECO:0000259" key="11">
    <source>
        <dbReference type="Pfam" id="PF07992"/>
    </source>
</evidence>
<protein>
    <submittedName>
        <fullName evidence="12">NADH:flavin oxidoreductase</fullName>
    </submittedName>
</protein>
<organism evidence="12 13">
    <name type="scientific">Hwanghaeella grinnelliae</name>
    <dbReference type="NCBI Taxonomy" id="2500179"/>
    <lineage>
        <taxon>Bacteria</taxon>
        <taxon>Pseudomonadati</taxon>
        <taxon>Pseudomonadota</taxon>
        <taxon>Alphaproteobacteria</taxon>
        <taxon>Rhodospirillales</taxon>
        <taxon>Rhodospirillaceae</taxon>
        <taxon>Hwanghaeella</taxon>
    </lineage>
</organism>
<name>A0A3S2Y1Y2_9PROT</name>
<evidence type="ECO:0000313" key="12">
    <source>
        <dbReference type="EMBL" id="RVU35801.1"/>
    </source>
</evidence>
<dbReference type="InterPro" id="IPR013785">
    <property type="entry name" value="Aldolase_TIM"/>
</dbReference>
<dbReference type="SUPFAM" id="SSF51905">
    <property type="entry name" value="FAD/NAD(P)-binding domain"/>
    <property type="match status" value="1"/>
</dbReference>
<reference evidence="13" key="1">
    <citation type="submission" date="2019-01" db="EMBL/GenBank/DDBJ databases">
        <title>Gri0909 isolated from a small marine red alga.</title>
        <authorList>
            <person name="Kim J."/>
            <person name="Jeong S.E."/>
            <person name="Jeon C.O."/>
        </authorList>
    </citation>
    <scope>NUCLEOTIDE SEQUENCE [LARGE SCALE GENOMIC DNA]</scope>
    <source>
        <strain evidence="13">Gri0909</strain>
    </source>
</reference>
<proteinExistence type="inferred from homology"/>
<evidence type="ECO:0000256" key="4">
    <source>
        <dbReference type="ARBA" id="ARBA00022630"/>
    </source>
</evidence>
<dbReference type="InterPro" id="IPR051793">
    <property type="entry name" value="NADH:flavin_oxidoreductase"/>
</dbReference>
<dbReference type="RefSeq" id="WP_127765278.1">
    <property type="nucleotide sequence ID" value="NZ_SADE01000002.1"/>
</dbReference>
<dbReference type="OrthoDB" id="9804454at2"/>
<keyword evidence="6" id="KW-0479">Metal-binding</keyword>
<evidence type="ECO:0000256" key="8">
    <source>
        <dbReference type="ARBA" id="ARBA00023004"/>
    </source>
</evidence>
<dbReference type="InterPro" id="IPR023753">
    <property type="entry name" value="FAD/NAD-binding_dom"/>
</dbReference>
<dbReference type="Pfam" id="PF07992">
    <property type="entry name" value="Pyr_redox_2"/>
    <property type="match status" value="1"/>
</dbReference>
<comment type="cofactor">
    <cofactor evidence="2">
        <name>[4Fe-4S] cluster</name>
        <dbReference type="ChEBI" id="CHEBI:49883"/>
    </cofactor>
</comment>
<dbReference type="Gene3D" id="3.50.50.60">
    <property type="entry name" value="FAD/NAD(P)-binding domain"/>
    <property type="match status" value="1"/>
</dbReference>
<dbReference type="Gene3D" id="3.40.50.720">
    <property type="entry name" value="NAD(P)-binding Rossmann-like Domain"/>
    <property type="match status" value="1"/>
</dbReference>
<comment type="cofactor">
    <cofactor evidence="1">
        <name>FMN</name>
        <dbReference type="ChEBI" id="CHEBI:58210"/>
    </cofactor>
</comment>
<dbReference type="GO" id="GO:0016491">
    <property type="term" value="F:oxidoreductase activity"/>
    <property type="evidence" value="ECO:0007669"/>
    <property type="project" value="UniProtKB-KW"/>
</dbReference>
<dbReference type="Pfam" id="PF00724">
    <property type="entry name" value="Oxidored_FMN"/>
    <property type="match status" value="1"/>
</dbReference>
<dbReference type="Gene3D" id="3.20.20.70">
    <property type="entry name" value="Aldolase class I"/>
    <property type="match status" value="1"/>
</dbReference>
<keyword evidence="5" id="KW-0288">FMN</keyword>
<comment type="caution">
    <text evidence="12">The sequence shown here is derived from an EMBL/GenBank/DDBJ whole genome shotgun (WGS) entry which is preliminary data.</text>
</comment>
<dbReference type="SUPFAM" id="SSF51395">
    <property type="entry name" value="FMN-linked oxidoreductases"/>
    <property type="match status" value="1"/>
</dbReference>